<dbReference type="SUPFAM" id="SSF51735">
    <property type="entry name" value="NAD(P)-binding Rossmann-fold domains"/>
    <property type="match status" value="1"/>
</dbReference>
<dbReference type="InterPro" id="IPR008927">
    <property type="entry name" value="6-PGluconate_DH-like_C_sf"/>
</dbReference>
<keyword evidence="2 4" id="KW-0521">NADP</keyword>
<dbReference type="GO" id="GO:0055129">
    <property type="term" value="P:L-proline biosynthetic process"/>
    <property type="evidence" value="ECO:0007669"/>
    <property type="project" value="UniProtKB-UniPathway"/>
</dbReference>
<keyword evidence="10" id="KW-1185">Reference proteome</keyword>
<dbReference type="HAMAP" id="MF_01925">
    <property type="entry name" value="P5C_reductase"/>
    <property type="match status" value="1"/>
</dbReference>
<dbReference type="EC" id="1.5.1.2" evidence="5"/>
<comment type="similarity">
    <text evidence="1 5">Belongs to the pyrroline-5-carboxylate reductase family.</text>
</comment>
<evidence type="ECO:0000256" key="4">
    <source>
        <dbReference type="PIRSR" id="PIRSR000193-1"/>
    </source>
</evidence>
<dbReference type="UniPathway" id="UPA00098">
    <property type="reaction ID" value="UER00361"/>
</dbReference>
<evidence type="ECO:0000256" key="2">
    <source>
        <dbReference type="ARBA" id="ARBA00022857"/>
    </source>
</evidence>
<organism evidence="9 10">
    <name type="scientific">Jimgerdemannia flammicorona</name>
    <dbReference type="NCBI Taxonomy" id="994334"/>
    <lineage>
        <taxon>Eukaryota</taxon>
        <taxon>Fungi</taxon>
        <taxon>Fungi incertae sedis</taxon>
        <taxon>Mucoromycota</taxon>
        <taxon>Mucoromycotina</taxon>
        <taxon>Endogonomycetes</taxon>
        <taxon>Endogonales</taxon>
        <taxon>Endogonaceae</taxon>
        <taxon>Jimgerdemannia</taxon>
    </lineage>
</organism>
<dbReference type="OrthoDB" id="10263291at2759"/>
<dbReference type="EMBL" id="RBNI01006264">
    <property type="protein sequence ID" value="RUP46150.1"/>
    <property type="molecule type" value="Genomic_DNA"/>
</dbReference>
<feature type="chain" id="PRO_5018999526" description="Pyrroline-5-carboxylate reductase" evidence="6">
    <location>
        <begin position="22"/>
        <end position="293"/>
    </location>
</feature>
<dbReference type="AlphaFoldDB" id="A0A433D5P2"/>
<dbReference type="PANTHER" id="PTHR11645">
    <property type="entry name" value="PYRROLINE-5-CARBOXYLATE REDUCTASE"/>
    <property type="match status" value="1"/>
</dbReference>
<evidence type="ECO:0000313" key="10">
    <source>
        <dbReference type="Proteomes" id="UP000268093"/>
    </source>
</evidence>
<sequence>MSSKKLTLCVLGCGTMGVAILQGIQDTLDKTATDGDYAQATGYPHAFIATCSQEESQVKLNRIFEGRADTVVMCGENAEAVGKADVVLLCTKPQAAKSILDDKDVYLALTDKCMVSICAGVTISQLQGWVPASTTVIRAMPNTPCMIREGMTVLSCPPKTSPDYKTFASNVFSTLGRCRFLEEKHLDAVTALSGSGPAFACVILEALADGGVMMGLSRDVATELAAQVLRGAAGMVLNTGMHPAAVKDGVTTPGGCTIAGLLTMEDGKIRSTLARTVQEATRVASTLGKEPTK</sequence>
<dbReference type="SUPFAM" id="SSF48179">
    <property type="entry name" value="6-phosphogluconate dehydrogenase C-terminal domain-like"/>
    <property type="match status" value="1"/>
</dbReference>
<dbReference type="InterPro" id="IPR053790">
    <property type="entry name" value="P5CR-like_CS"/>
</dbReference>
<name>A0A433D5P2_9FUNG</name>
<dbReference type="InterPro" id="IPR000304">
    <property type="entry name" value="Pyrroline-COOH_reductase"/>
</dbReference>
<accession>A0A433D5P2</accession>
<evidence type="ECO:0000259" key="7">
    <source>
        <dbReference type="Pfam" id="PF03807"/>
    </source>
</evidence>
<dbReference type="InterPro" id="IPR028939">
    <property type="entry name" value="P5C_Rdtase_cat_N"/>
</dbReference>
<dbReference type="FunFam" id="1.10.3730.10:FF:000001">
    <property type="entry name" value="Pyrroline-5-carboxylate reductase"/>
    <property type="match status" value="1"/>
</dbReference>
<dbReference type="PANTHER" id="PTHR11645:SF0">
    <property type="entry name" value="PYRROLINE-5-CARBOXYLATE REDUCTASE 3"/>
    <property type="match status" value="1"/>
</dbReference>
<evidence type="ECO:0000256" key="5">
    <source>
        <dbReference type="RuleBase" id="RU003903"/>
    </source>
</evidence>
<dbReference type="Gene3D" id="1.10.3730.10">
    <property type="entry name" value="ProC C-terminal domain-like"/>
    <property type="match status" value="1"/>
</dbReference>
<evidence type="ECO:0000259" key="8">
    <source>
        <dbReference type="Pfam" id="PF14748"/>
    </source>
</evidence>
<protein>
    <recommendedName>
        <fullName evidence="5">Pyrroline-5-carboxylate reductase</fullName>
        <ecNumber evidence="5">1.5.1.2</ecNumber>
    </recommendedName>
</protein>
<keyword evidence="5" id="KW-0641">Proline biosynthesis</keyword>
<feature type="domain" description="Pyrroline-5-carboxylate reductase dimerisation" evidence="8">
    <location>
        <begin position="183"/>
        <end position="286"/>
    </location>
</feature>
<dbReference type="NCBIfam" id="TIGR00112">
    <property type="entry name" value="proC"/>
    <property type="match status" value="1"/>
</dbReference>
<dbReference type="PIRSF" id="PIRSF000193">
    <property type="entry name" value="Pyrrol-5-carb_rd"/>
    <property type="match status" value="1"/>
</dbReference>
<dbReference type="PROSITE" id="PS00521">
    <property type="entry name" value="P5CR"/>
    <property type="match status" value="1"/>
</dbReference>
<evidence type="ECO:0000313" key="9">
    <source>
        <dbReference type="EMBL" id="RUP46150.1"/>
    </source>
</evidence>
<keyword evidence="5" id="KW-0028">Amino-acid biosynthesis</keyword>
<keyword evidence="3 5" id="KW-0560">Oxidoreductase</keyword>
<dbReference type="InterPro" id="IPR036291">
    <property type="entry name" value="NAD(P)-bd_dom_sf"/>
</dbReference>
<proteinExistence type="inferred from homology"/>
<feature type="binding site" evidence="4">
    <location>
        <position position="41"/>
    </location>
    <ligand>
        <name>NADP(+)</name>
        <dbReference type="ChEBI" id="CHEBI:58349"/>
    </ligand>
</feature>
<dbReference type="GO" id="GO:0004735">
    <property type="term" value="F:pyrroline-5-carboxylate reductase activity"/>
    <property type="evidence" value="ECO:0007669"/>
    <property type="project" value="UniProtKB-EC"/>
</dbReference>
<evidence type="ECO:0000256" key="6">
    <source>
        <dbReference type="SAM" id="SignalP"/>
    </source>
</evidence>
<keyword evidence="6" id="KW-0732">Signal</keyword>
<comment type="pathway">
    <text evidence="5">Amino-acid biosynthesis; L-proline biosynthesis; L-proline from L-glutamate 5-semialdehyde: step 1/1.</text>
</comment>
<comment type="catalytic activity">
    <reaction evidence="5">
        <text>L-proline + NADP(+) = (S)-1-pyrroline-5-carboxylate + NADPH + 2 H(+)</text>
        <dbReference type="Rhea" id="RHEA:14109"/>
        <dbReference type="ChEBI" id="CHEBI:15378"/>
        <dbReference type="ChEBI" id="CHEBI:17388"/>
        <dbReference type="ChEBI" id="CHEBI:57783"/>
        <dbReference type="ChEBI" id="CHEBI:58349"/>
        <dbReference type="ChEBI" id="CHEBI:60039"/>
        <dbReference type="EC" id="1.5.1.2"/>
    </reaction>
</comment>
<evidence type="ECO:0000256" key="3">
    <source>
        <dbReference type="ARBA" id="ARBA00023002"/>
    </source>
</evidence>
<dbReference type="Pfam" id="PF14748">
    <property type="entry name" value="P5CR_dimer"/>
    <property type="match status" value="1"/>
</dbReference>
<feature type="signal peptide" evidence="6">
    <location>
        <begin position="1"/>
        <end position="21"/>
    </location>
</feature>
<feature type="binding site" evidence="4">
    <location>
        <begin position="11"/>
        <end position="16"/>
    </location>
    <ligand>
        <name>NADP(+)</name>
        <dbReference type="ChEBI" id="CHEBI:58349"/>
    </ligand>
</feature>
<comment type="caution">
    <text evidence="9">The sequence shown here is derived from an EMBL/GenBank/DDBJ whole genome shotgun (WGS) entry which is preliminary data.</text>
</comment>
<dbReference type="Proteomes" id="UP000268093">
    <property type="component" value="Unassembled WGS sequence"/>
</dbReference>
<evidence type="ECO:0000256" key="1">
    <source>
        <dbReference type="ARBA" id="ARBA00005525"/>
    </source>
</evidence>
<reference evidence="9 10" key="1">
    <citation type="journal article" date="2018" name="New Phytol.">
        <title>Phylogenomics of Endogonaceae and evolution of mycorrhizas within Mucoromycota.</title>
        <authorList>
            <person name="Chang Y."/>
            <person name="Desiro A."/>
            <person name="Na H."/>
            <person name="Sandor L."/>
            <person name="Lipzen A."/>
            <person name="Clum A."/>
            <person name="Barry K."/>
            <person name="Grigoriev I.V."/>
            <person name="Martin F.M."/>
            <person name="Stajich J.E."/>
            <person name="Smith M.E."/>
            <person name="Bonito G."/>
            <person name="Spatafora J.W."/>
        </authorList>
    </citation>
    <scope>NUCLEOTIDE SEQUENCE [LARGE SCALE GENOMIC DNA]</scope>
    <source>
        <strain evidence="9 10">GMNB39</strain>
    </source>
</reference>
<gene>
    <name evidence="9" type="ORF">BC936DRAFT_147294</name>
</gene>
<dbReference type="InterPro" id="IPR029036">
    <property type="entry name" value="P5CR_dimer"/>
</dbReference>
<feature type="binding site" evidence="4">
    <location>
        <position position="77"/>
    </location>
    <ligand>
        <name>NADPH</name>
        <dbReference type="ChEBI" id="CHEBI:57783"/>
    </ligand>
</feature>
<dbReference type="Pfam" id="PF03807">
    <property type="entry name" value="F420_oxidored"/>
    <property type="match status" value="1"/>
</dbReference>
<dbReference type="Gene3D" id="3.40.50.720">
    <property type="entry name" value="NAD(P)-binding Rossmann-like Domain"/>
    <property type="match status" value="1"/>
</dbReference>
<feature type="domain" description="Pyrroline-5-carboxylate reductase catalytic N-terminal" evidence="7">
    <location>
        <begin position="8"/>
        <end position="120"/>
    </location>
</feature>